<evidence type="ECO:0000313" key="1">
    <source>
        <dbReference type="EMBL" id="AGH17385.1"/>
    </source>
</evidence>
<organism evidence="1 2">
    <name type="scientific">Candidatus Liberibacter asiaticus str. gxpsy</name>
    <dbReference type="NCBI Taxonomy" id="1174529"/>
    <lineage>
        <taxon>Bacteria</taxon>
        <taxon>Pseudomonadati</taxon>
        <taxon>Pseudomonadota</taxon>
        <taxon>Alphaproteobacteria</taxon>
        <taxon>Hyphomicrobiales</taxon>
        <taxon>Rhizobiaceae</taxon>
        <taxon>Liberibacter</taxon>
    </lineage>
</organism>
<name>A0ABM5NHD9_LIBAS</name>
<proteinExistence type="predicted"/>
<keyword evidence="2" id="KW-1185">Reference proteome</keyword>
<accession>A0ABM5NHD9</accession>
<dbReference type="EMBL" id="CP004005">
    <property type="protein sequence ID" value="AGH17385.1"/>
    <property type="molecule type" value="Genomic_DNA"/>
</dbReference>
<evidence type="ECO:0000313" key="2">
    <source>
        <dbReference type="Proteomes" id="UP000011820"/>
    </source>
</evidence>
<sequence>MVNNRPWYKRYPANFISGILELTLEQKGAYSIILDLIV</sequence>
<reference evidence="1 2" key="1">
    <citation type="journal article" date="2013" name="Genome Announc.">
        <title>Complete Genome Sequence of a Chinese Strain of 'Candidatus Liberibacter asiaticus'.</title>
        <authorList>
            <person name="Lin H."/>
            <person name="Han C.S."/>
            <person name="Liu B."/>
            <person name="Lou B."/>
            <person name="Bai X."/>
            <person name="Deng C."/>
            <person name="Civerolo E.L."/>
            <person name="Gupta G."/>
        </authorList>
    </citation>
    <scope>NUCLEOTIDE SEQUENCE [LARGE SCALE GENOMIC DNA]</scope>
    <source>
        <strain evidence="2">gxpsy</strain>
    </source>
</reference>
<dbReference type="Proteomes" id="UP000011820">
    <property type="component" value="Chromosome"/>
</dbReference>
<gene>
    <name evidence="1" type="ORF">WSI_05140</name>
</gene>
<evidence type="ECO:0008006" key="3">
    <source>
        <dbReference type="Google" id="ProtNLM"/>
    </source>
</evidence>
<protein>
    <recommendedName>
        <fullName evidence="3">Transposase</fullName>
    </recommendedName>
</protein>